<keyword evidence="4" id="KW-1185">Reference proteome</keyword>
<dbReference type="PANTHER" id="PTHR30006">
    <property type="entry name" value="THIAMINE-BINDING PERIPLASMIC PROTEIN-RELATED"/>
    <property type="match status" value="1"/>
</dbReference>
<organism evidence="3 4">
    <name type="scientific">Pseudaminobacter soli</name>
    <name type="common">ex Li et al. 2025</name>
    <dbReference type="NCBI Taxonomy" id="1295366"/>
    <lineage>
        <taxon>Bacteria</taxon>
        <taxon>Pseudomonadati</taxon>
        <taxon>Pseudomonadota</taxon>
        <taxon>Alphaproteobacteria</taxon>
        <taxon>Hyphomicrobiales</taxon>
        <taxon>Phyllobacteriaceae</taxon>
        <taxon>Pseudaminobacter</taxon>
    </lineage>
</organism>
<sequence>MNVKLTAALLAGAVAFQVLPAKAEDTLAAAKAEGQYVSYGMSDDWVNLGTIFEAIETKNGLKHVDTDMTSAEQITHLLAEKDAPVMDIADIGYDFTGRLLENGLAASYKNASWDSIKEQYKDPEGRWASSYWGAIAFLVNKDKVKDLPQAWNDLLKPDYKDMVCSRDPRISTYATASVLAAAYANGGGEGNVQPGLDWFKQLRDSGNLRNGVVLNVASVQKGECPISLVYDFDGFAKRDATGLPLEVIIPTDGTVGMLFAQYISSVAPHPNAARVAIDFLFSDEGQTLLAEGYAHPTRDVTLPDAVKAKMLSASAYEKVRFPTNLESFSGAVKAIAEGWDKVANAN</sequence>
<accession>A0A2P7SNX3</accession>
<dbReference type="PANTHER" id="PTHR30006:SF2">
    <property type="entry name" value="ABC TRANSPORTER SUBSTRATE-BINDING PROTEIN"/>
    <property type="match status" value="1"/>
</dbReference>
<keyword evidence="1 2" id="KW-0732">Signal</keyword>
<dbReference type="EMBL" id="PXYL01000001">
    <property type="protein sequence ID" value="PSJ64190.1"/>
    <property type="molecule type" value="Genomic_DNA"/>
</dbReference>
<comment type="caution">
    <text evidence="3">The sequence shown here is derived from an EMBL/GenBank/DDBJ whole genome shotgun (WGS) entry which is preliminary data.</text>
</comment>
<dbReference type="GO" id="GO:0030975">
    <property type="term" value="F:thiamine binding"/>
    <property type="evidence" value="ECO:0007669"/>
    <property type="project" value="TreeGrafter"/>
</dbReference>
<evidence type="ECO:0000256" key="1">
    <source>
        <dbReference type="ARBA" id="ARBA00022729"/>
    </source>
</evidence>
<dbReference type="Pfam" id="PF13343">
    <property type="entry name" value="SBP_bac_6"/>
    <property type="match status" value="1"/>
</dbReference>
<evidence type="ECO:0000256" key="2">
    <source>
        <dbReference type="SAM" id="SignalP"/>
    </source>
</evidence>
<dbReference type="RefSeq" id="WP_106722543.1">
    <property type="nucleotide sequence ID" value="NZ_PXYL01000001.1"/>
</dbReference>
<dbReference type="GO" id="GO:0030288">
    <property type="term" value="C:outer membrane-bounded periplasmic space"/>
    <property type="evidence" value="ECO:0007669"/>
    <property type="project" value="TreeGrafter"/>
</dbReference>
<dbReference type="SUPFAM" id="SSF53850">
    <property type="entry name" value="Periplasmic binding protein-like II"/>
    <property type="match status" value="1"/>
</dbReference>
<dbReference type="Proteomes" id="UP000240653">
    <property type="component" value="Unassembled WGS sequence"/>
</dbReference>
<proteinExistence type="predicted"/>
<name>A0A2P7SNX3_9HYPH</name>
<dbReference type="GO" id="GO:0015888">
    <property type="term" value="P:thiamine transport"/>
    <property type="evidence" value="ECO:0007669"/>
    <property type="project" value="TreeGrafter"/>
</dbReference>
<dbReference type="OrthoDB" id="9766989at2"/>
<dbReference type="AlphaFoldDB" id="A0A2P7SNX3"/>
<feature type="signal peptide" evidence="2">
    <location>
        <begin position="1"/>
        <end position="23"/>
    </location>
</feature>
<evidence type="ECO:0000313" key="3">
    <source>
        <dbReference type="EMBL" id="PSJ64190.1"/>
    </source>
</evidence>
<dbReference type="Gene3D" id="3.40.190.10">
    <property type="entry name" value="Periplasmic binding protein-like II"/>
    <property type="match status" value="2"/>
</dbReference>
<evidence type="ECO:0000313" key="4">
    <source>
        <dbReference type="Proteomes" id="UP000240653"/>
    </source>
</evidence>
<protein>
    <submittedName>
        <fullName evidence="3">ABC transporter substrate-binding protein</fullName>
    </submittedName>
</protein>
<reference evidence="3 4" key="1">
    <citation type="submission" date="2018-03" db="EMBL/GenBank/DDBJ databases">
        <title>The draft genome of Mesorhizobium soli JCM 19897.</title>
        <authorList>
            <person name="Li L."/>
            <person name="Liu L."/>
            <person name="Liang L."/>
            <person name="Wang T."/>
            <person name="Zhang X."/>
        </authorList>
    </citation>
    <scope>NUCLEOTIDE SEQUENCE [LARGE SCALE GENOMIC DNA]</scope>
    <source>
        <strain evidence="3 4">JCM 19897</strain>
    </source>
</reference>
<dbReference type="GO" id="GO:0030976">
    <property type="term" value="F:thiamine pyrophosphate binding"/>
    <property type="evidence" value="ECO:0007669"/>
    <property type="project" value="TreeGrafter"/>
</dbReference>
<gene>
    <name evidence="3" type="ORF">C7I85_03565</name>
</gene>
<feature type="chain" id="PRO_5015145198" evidence="2">
    <location>
        <begin position="24"/>
        <end position="346"/>
    </location>
</feature>